<evidence type="ECO:0000256" key="10">
    <source>
        <dbReference type="ARBA" id="ARBA00023004"/>
    </source>
</evidence>
<keyword evidence="15" id="KW-1185">Reference proteome</keyword>
<comment type="similarity">
    <text evidence="4 13">Belongs to the cytochrome P450 family.</text>
</comment>
<evidence type="ECO:0000313" key="14">
    <source>
        <dbReference type="EMBL" id="KAL0576442.1"/>
    </source>
</evidence>
<proteinExistence type="inferred from homology"/>
<evidence type="ECO:0000256" key="2">
    <source>
        <dbReference type="ARBA" id="ARBA00004370"/>
    </source>
</evidence>
<evidence type="ECO:0000256" key="4">
    <source>
        <dbReference type="ARBA" id="ARBA00010617"/>
    </source>
</evidence>
<comment type="subcellular location">
    <subcellularLocation>
        <location evidence="2">Membrane</location>
    </subcellularLocation>
</comment>
<evidence type="ECO:0000256" key="8">
    <source>
        <dbReference type="ARBA" id="ARBA00022989"/>
    </source>
</evidence>
<dbReference type="InterPro" id="IPR017972">
    <property type="entry name" value="Cyt_P450_CS"/>
</dbReference>
<keyword evidence="11 13" id="KW-0503">Monooxygenase</keyword>
<keyword evidence="12" id="KW-0472">Membrane</keyword>
<comment type="caution">
    <text evidence="14">The sequence shown here is derived from an EMBL/GenBank/DDBJ whole genome shotgun (WGS) entry which is preliminary data.</text>
</comment>
<comment type="cofactor">
    <cofactor evidence="1">
        <name>heme</name>
        <dbReference type="ChEBI" id="CHEBI:30413"/>
    </cofactor>
</comment>
<dbReference type="PANTHER" id="PTHR24305">
    <property type="entry name" value="CYTOCHROME P450"/>
    <property type="match status" value="1"/>
</dbReference>
<evidence type="ECO:0000256" key="11">
    <source>
        <dbReference type="ARBA" id="ARBA00023033"/>
    </source>
</evidence>
<keyword evidence="9 13" id="KW-0560">Oxidoreductase</keyword>
<keyword evidence="10 13" id="KW-0408">Iron</keyword>
<keyword evidence="7 13" id="KW-0479">Metal-binding</keyword>
<keyword evidence="6" id="KW-0812">Transmembrane</keyword>
<dbReference type="EMBL" id="JBAHYK010000223">
    <property type="protein sequence ID" value="KAL0576442.1"/>
    <property type="molecule type" value="Genomic_DNA"/>
</dbReference>
<dbReference type="Gene3D" id="1.10.630.10">
    <property type="entry name" value="Cytochrome P450"/>
    <property type="match status" value="1"/>
</dbReference>
<evidence type="ECO:0000256" key="7">
    <source>
        <dbReference type="ARBA" id="ARBA00022723"/>
    </source>
</evidence>
<evidence type="ECO:0000313" key="15">
    <source>
        <dbReference type="Proteomes" id="UP001465976"/>
    </source>
</evidence>
<dbReference type="InterPro" id="IPR036396">
    <property type="entry name" value="Cyt_P450_sf"/>
</dbReference>
<evidence type="ECO:0000256" key="3">
    <source>
        <dbReference type="ARBA" id="ARBA00004721"/>
    </source>
</evidence>
<evidence type="ECO:0000256" key="13">
    <source>
        <dbReference type="RuleBase" id="RU000461"/>
    </source>
</evidence>
<dbReference type="Pfam" id="PF00067">
    <property type="entry name" value="p450"/>
    <property type="match status" value="1"/>
</dbReference>
<name>A0ABR3FLZ1_9AGAR</name>
<comment type="pathway">
    <text evidence="3">Secondary metabolite biosynthesis; terpenoid biosynthesis.</text>
</comment>
<dbReference type="InterPro" id="IPR002401">
    <property type="entry name" value="Cyt_P450_E_grp-I"/>
</dbReference>
<reference evidence="14 15" key="1">
    <citation type="submission" date="2024-02" db="EMBL/GenBank/DDBJ databases">
        <title>A draft genome for the cacao thread blight pathogen Marasmius crinis-equi.</title>
        <authorList>
            <person name="Cohen S.P."/>
            <person name="Baruah I.K."/>
            <person name="Amoako-Attah I."/>
            <person name="Bukari Y."/>
            <person name="Meinhardt L.W."/>
            <person name="Bailey B.A."/>
        </authorList>
    </citation>
    <scope>NUCLEOTIDE SEQUENCE [LARGE SCALE GENOMIC DNA]</scope>
    <source>
        <strain evidence="14 15">GH-76</strain>
    </source>
</reference>
<evidence type="ECO:0000256" key="12">
    <source>
        <dbReference type="ARBA" id="ARBA00023136"/>
    </source>
</evidence>
<dbReference type="PRINTS" id="PR00463">
    <property type="entry name" value="EP450I"/>
</dbReference>
<dbReference type="PRINTS" id="PR00385">
    <property type="entry name" value="P450"/>
</dbReference>
<dbReference type="SUPFAM" id="SSF48264">
    <property type="entry name" value="Cytochrome P450"/>
    <property type="match status" value="1"/>
</dbReference>
<accession>A0ABR3FLZ1</accession>
<dbReference type="PROSITE" id="PS00086">
    <property type="entry name" value="CYTOCHROME_P450"/>
    <property type="match status" value="1"/>
</dbReference>
<dbReference type="PANTHER" id="PTHR24305:SF166">
    <property type="entry name" value="CYTOCHROME P450 12A4, MITOCHONDRIAL-RELATED"/>
    <property type="match status" value="1"/>
</dbReference>
<organism evidence="14 15">
    <name type="scientific">Marasmius crinis-equi</name>
    <dbReference type="NCBI Taxonomy" id="585013"/>
    <lineage>
        <taxon>Eukaryota</taxon>
        <taxon>Fungi</taxon>
        <taxon>Dikarya</taxon>
        <taxon>Basidiomycota</taxon>
        <taxon>Agaricomycotina</taxon>
        <taxon>Agaricomycetes</taxon>
        <taxon>Agaricomycetidae</taxon>
        <taxon>Agaricales</taxon>
        <taxon>Marasmiineae</taxon>
        <taxon>Marasmiaceae</taxon>
        <taxon>Marasmius</taxon>
    </lineage>
</organism>
<dbReference type="InterPro" id="IPR050121">
    <property type="entry name" value="Cytochrome_P450_monoxygenase"/>
</dbReference>
<protein>
    <recommendedName>
        <fullName evidence="16">Cytochrome P450</fullName>
    </recommendedName>
</protein>
<dbReference type="InterPro" id="IPR001128">
    <property type="entry name" value="Cyt_P450"/>
</dbReference>
<evidence type="ECO:0000256" key="1">
    <source>
        <dbReference type="ARBA" id="ARBA00001971"/>
    </source>
</evidence>
<evidence type="ECO:0000256" key="9">
    <source>
        <dbReference type="ARBA" id="ARBA00023002"/>
    </source>
</evidence>
<keyword evidence="5 13" id="KW-0349">Heme</keyword>
<evidence type="ECO:0000256" key="5">
    <source>
        <dbReference type="ARBA" id="ARBA00022617"/>
    </source>
</evidence>
<evidence type="ECO:0000256" key="6">
    <source>
        <dbReference type="ARBA" id="ARBA00022692"/>
    </source>
</evidence>
<keyword evidence="8" id="KW-1133">Transmembrane helix</keyword>
<gene>
    <name evidence="14" type="ORF">V5O48_005547</name>
</gene>
<dbReference type="Proteomes" id="UP001465976">
    <property type="component" value="Unassembled WGS sequence"/>
</dbReference>
<sequence>MLGPSMTTTHGDLTGEDHKRHRRVMNPAFGLYEAKALVPVFTAAASSLSNKWKDLLLESRDHSEVFDVPRWTSRATLDAIGHAGFDYNFGAMDNKENRLASAYNNLLQLITDIIRSTLMPVRLIPWLLGYMSKSNPQLARVRTMRDTATEVAREVVAEKSEEILNGQGNRLKDIMSLLVKANMSSQNGNSRLSNEELMAEMLTMFLAGHETTAVSITWTLLELSRRPEIQAKLREEILAKEREISLEGRRETGFSAEDFESLPYMNAVVKESLRYHPVGTRITKTALADDCLPFSETITTIRGVEINELPVSKGTQVHISIAAYNRSEALFGDDAHTFRPERWLEENGSGPKKGGANGVYSNLMTFSGGPRACIGWRFAVFEFQAFLVELIRNFEFLLTPECERIRRESAAVMLPVIEGEVEKGAQCPLRVINV</sequence>
<evidence type="ECO:0008006" key="16">
    <source>
        <dbReference type="Google" id="ProtNLM"/>
    </source>
</evidence>